<dbReference type="GO" id="GO:0022857">
    <property type="term" value="F:transmembrane transporter activity"/>
    <property type="evidence" value="ECO:0007669"/>
    <property type="project" value="InterPro"/>
</dbReference>
<gene>
    <name evidence="9" type="ORF">HLY00_3822</name>
</gene>
<keyword evidence="2" id="KW-0813">Transport</keyword>
<dbReference type="InterPro" id="IPR011701">
    <property type="entry name" value="MFS"/>
</dbReference>
<dbReference type="InterPro" id="IPR005829">
    <property type="entry name" value="Sugar_transporter_CS"/>
</dbReference>
<comment type="subcellular location">
    <subcellularLocation>
        <location evidence="1">Cell membrane</location>
        <topology evidence="1">Multi-pass membrane protein</topology>
    </subcellularLocation>
</comment>
<dbReference type="Pfam" id="PF07690">
    <property type="entry name" value="MFS_1"/>
    <property type="match status" value="1"/>
</dbReference>
<feature type="transmembrane region" description="Helical" evidence="7">
    <location>
        <begin position="86"/>
        <end position="105"/>
    </location>
</feature>
<keyword evidence="3" id="KW-1003">Cell membrane</keyword>
<feature type="transmembrane region" description="Helical" evidence="7">
    <location>
        <begin position="21"/>
        <end position="45"/>
    </location>
</feature>
<feature type="transmembrane region" description="Helical" evidence="7">
    <location>
        <begin position="303"/>
        <end position="323"/>
    </location>
</feature>
<evidence type="ECO:0000256" key="5">
    <source>
        <dbReference type="ARBA" id="ARBA00022989"/>
    </source>
</evidence>
<evidence type="ECO:0000256" key="2">
    <source>
        <dbReference type="ARBA" id="ARBA00022448"/>
    </source>
</evidence>
<evidence type="ECO:0000256" key="7">
    <source>
        <dbReference type="SAM" id="Phobius"/>
    </source>
</evidence>
<dbReference type="SUPFAM" id="SSF103473">
    <property type="entry name" value="MFS general substrate transporter"/>
    <property type="match status" value="1"/>
</dbReference>
<feature type="transmembrane region" description="Helical" evidence="7">
    <location>
        <begin position="111"/>
        <end position="133"/>
    </location>
</feature>
<dbReference type="InterPro" id="IPR036259">
    <property type="entry name" value="MFS_trans_sf"/>
</dbReference>
<dbReference type="Proteomes" id="UP000570517">
    <property type="component" value="Unassembled WGS sequence"/>
</dbReference>
<dbReference type="PROSITE" id="PS00216">
    <property type="entry name" value="SUGAR_TRANSPORT_1"/>
    <property type="match status" value="1"/>
</dbReference>
<feature type="transmembrane region" description="Helical" evidence="7">
    <location>
        <begin position="363"/>
        <end position="387"/>
    </location>
</feature>
<sequence length="425" mass="43661">MTALTARQTAGAAAGLRPRRWLAVGAATCAIAWGGNEFTPLLVMYRSSGGFSPLTVDLLLFAYVLGIVPALLIGGPMSDRFGRRPLMLPAPVLAALGSTILALGADSALTLAVGRVFSGIALGLAMAVGGSWIKELSSPPWDDGDAGARRAAMSLTAGFGLGAGVAGVLAEWAPAPTVLAYAINIVLALTAAALLLTAPETRTPRRNRVPAGQHSSFRFWPSLQSSWNAISTDFHRRWFLVVVLPVAPWVFGAGASAYAVLPALMTDRVSGAPIAFSALMCVVTLGVGFTVQHLGRRLGNGGLRAVLAGLVLLALGMGSAAWAASVLTIWAALVAAAMLGAGYGMALLAGLQEIQRIAGPDDLAGLTAVFYSLSYLGFAMPAALAFLSQNWAAFTYPVMFGFGALAAVGCLVVVLVGATRRPAIS</sequence>
<accession>A0A850Q035</accession>
<dbReference type="PROSITE" id="PS50850">
    <property type="entry name" value="MFS"/>
    <property type="match status" value="1"/>
</dbReference>
<keyword evidence="10" id="KW-1185">Reference proteome</keyword>
<dbReference type="EMBL" id="JABFYL010000049">
    <property type="protein sequence ID" value="NVN53474.1"/>
    <property type="molecule type" value="Genomic_DNA"/>
</dbReference>
<feature type="transmembrane region" description="Helical" evidence="7">
    <location>
        <begin position="179"/>
        <end position="198"/>
    </location>
</feature>
<dbReference type="RefSeq" id="WP_372238652.1">
    <property type="nucleotide sequence ID" value="NZ_JABFYL010000049.1"/>
</dbReference>
<evidence type="ECO:0000256" key="6">
    <source>
        <dbReference type="ARBA" id="ARBA00023136"/>
    </source>
</evidence>
<feature type="transmembrane region" description="Helical" evidence="7">
    <location>
        <begin position="154"/>
        <end position="173"/>
    </location>
</feature>
<keyword evidence="5 7" id="KW-1133">Transmembrane helix</keyword>
<name>A0A850Q035_9MYCO</name>
<keyword evidence="6 7" id="KW-0472">Membrane</keyword>
<dbReference type="PANTHER" id="PTHR23517:SF3">
    <property type="entry name" value="INTEGRAL MEMBRANE TRANSPORT PROTEIN"/>
    <property type="match status" value="1"/>
</dbReference>
<reference evidence="9 10" key="1">
    <citation type="submission" date="2020-05" db="EMBL/GenBank/DDBJ databases">
        <title>Draft genome sequence of Mycobacterium hippocampi DL, isolated from European seabass, Dicentrarchus labrax, reared in fish farms.</title>
        <authorList>
            <person name="Stathopoulou P."/>
            <person name="Asimakis E."/>
            <person name="Tzokas K."/>
            <person name="Batargias C."/>
            <person name="Tsiamis G."/>
        </authorList>
    </citation>
    <scope>NUCLEOTIDE SEQUENCE [LARGE SCALE GENOMIC DNA]</scope>
    <source>
        <strain evidence="9 10">DL</strain>
    </source>
</reference>
<evidence type="ECO:0000259" key="8">
    <source>
        <dbReference type="PROSITE" id="PS50850"/>
    </source>
</evidence>
<dbReference type="AlphaFoldDB" id="A0A850Q035"/>
<evidence type="ECO:0000256" key="3">
    <source>
        <dbReference type="ARBA" id="ARBA00022475"/>
    </source>
</evidence>
<feature type="transmembrane region" description="Helical" evidence="7">
    <location>
        <begin position="51"/>
        <end position="74"/>
    </location>
</feature>
<evidence type="ECO:0000313" key="10">
    <source>
        <dbReference type="Proteomes" id="UP000570517"/>
    </source>
</evidence>
<feature type="transmembrane region" description="Helical" evidence="7">
    <location>
        <begin position="329"/>
        <end position="351"/>
    </location>
</feature>
<dbReference type="InterPro" id="IPR050171">
    <property type="entry name" value="MFS_Transporters"/>
</dbReference>
<feature type="transmembrane region" description="Helical" evidence="7">
    <location>
        <begin position="238"/>
        <end position="260"/>
    </location>
</feature>
<dbReference type="InterPro" id="IPR020846">
    <property type="entry name" value="MFS_dom"/>
</dbReference>
<dbReference type="PANTHER" id="PTHR23517">
    <property type="entry name" value="RESISTANCE PROTEIN MDTM, PUTATIVE-RELATED-RELATED"/>
    <property type="match status" value="1"/>
</dbReference>
<evidence type="ECO:0000313" key="9">
    <source>
        <dbReference type="EMBL" id="NVN53474.1"/>
    </source>
</evidence>
<evidence type="ECO:0000256" key="1">
    <source>
        <dbReference type="ARBA" id="ARBA00004651"/>
    </source>
</evidence>
<keyword evidence="4 7" id="KW-0812">Transmembrane</keyword>
<feature type="transmembrane region" description="Helical" evidence="7">
    <location>
        <begin position="272"/>
        <end position="291"/>
    </location>
</feature>
<evidence type="ECO:0000256" key="4">
    <source>
        <dbReference type="ARBA" id="ARBA00022692"/>
    </source>
</evidence>
<dbReference type="Gene3D" id="1.20.1250.20">
    <property type="entry name" value="MFS general substrate transporter like domains"/>
    <property type="match status" value="1"/>
</dbReference>
<feature type="domain" description="Major facilitator superfamily (MFS) profile" evidence="8">
    <location>
        <begin position="1"/>
        <end position="421"/>
    </location>
</feature>
<dbReference type="GO" id="GO:0005886">
    <property type="term" value="C:plasma membrane"/>
    <property type="evidence" value="ECO:0007669"/>
    <property type="project" value="UniProtKB-SubCell"/>
</dbReference>
<protein>
    <submittedName>
        <fullName evidence="9">Putative MFS-type transporter</fullName>
    </submittedName>
</protein>
<comment type="caution">
    <text evidence="9">The sequence shown here is derived from an EMBL/GenBank/DDBJ whole genome shotgun (WGS) entry which is preliminary data.</text>
</comment>
<organism evidence="9 10">
    <name type="scientific">Mycolicibacterium hippocampi</name>
    <dbReference type="NCBI Taxonomy" id="659824"/>
    <lineage>
        <taxon>Bacteria</taxon>
        <taxon>Bacillati</taxon>
        <taxon>Actinomycetota</taxon>
        <taxon>Actinomycetes</taxon>
        <taxon>Mycobacteriales</taxon>
        <taxon>Mycobacteriaceae</taxon>
        <taxon>Mycolicibacterium</taxon>
    </lineage>
</organism>
<feature type="transmembrane region" description="Helical" evidence="7">
    <location>
        <begin position="393"/>
        <end position="418"/>
    </location>
</feature>
<proteinExistence type="predicted"/>